<feature type="transmembrane region" description="Helical" evidence="1">
    <location>
        <begin position="50"/>
        <end position="68"/>
    </location>
</feature>
<dbReference type="InterPro" id="IPR002656">
    <property type="entry name" value="Acyl_transf_3_dom"/>
</dbReference>
<keyword evidence="1" id="KW-0472">Membrane</keyword>
<feature type="domain" description="Acyltransferase 3" evidence="2">
    <location>
        <begin position="15"/>
        <end position="340"/>
    </location>
</feature>
<evidence type="ECO:0000259" key="2">
    <source>
        <dbReference type="Pfam" id="PF01757"/>
    </source>
</evidence>
<feature type="transmembrane region" description="Helical" evidence="1">
    <location>
        <begin position="239"/>
        <end position="258"/>
    </location>
</feature>
<evidence type="ECO:0000313" key="4">
    <source>
        <dbReference type="Proteomes" id="UP001501337"/>
    </source>
</evidence>
<feature type="transmembrane region" description="Helical" evidence="1">
    <location>
        <begin position="300"/>
        <end position="318"/>
    </location>
</feature>
<evidence type="ECO:0000256" key="1">
    <source>
        <dbReference type="SAM" id="Phobius"/>
    </source>
</evidence>
<evidence type="ECO:0000313" key="3">
    <source>
        <dbReference type="EMBL" id="GAA3978139.1"/>
    </source>
</evidence>
<comment type="caution">
    <text evidence="3">The sequence shown here is derived from an EMBL/GenBank/DDBJ whole genome shotgun (WGS) entry which is preliminary data.</text>
</comment>
<protein>
    <recommendedName>
        <fullName evidence="2">Acyltransferase 3 domain-containing protein</fullName>
    </recommendedName>
</protein>
<feature type="transmembrane region" description="Helical" evidence="1">
    <location>
        <begin position="270"/>
        <end position="288"/>
    </location>
</feature>
<keyword evidence="1" id="KW-0812">Transmembrane</keyword>
<dbReference type="Proteomes" id="UP001501337">
    <property type="component" value="Unassembled WGS sequence"/>
</dbReference>
<dbReference type="PANTHER" id="PTHR23028">
    <property type="entry name" value="ACETYLTRANSFERASE"/>
    <property type="match status" value="1"/>
</dbReference>
<dbReference type="EMBL" id="BAABBO010000022">
    <property type="protein sequence ID" value="GAA3978139.1"/>
    <property type="molecule type" value="Genomic_DNA"/>
</dbReference>
<sequence>MGSSQSSKMLFRTNNFDLLRLFAASQVAILHSLHIMDVSVTSFVQSALGLLYMFPGVPIFFFVSGFLISKSFESNSQLEDYASNRILRLFPALILAVTLSFILIFASGYAFETDAGFVDWAMLYIAKISVIQFYNPEFMRAYGDGVLNGSLWTITVELQFYVLVPVIYAAFRLRDDNNWRLILLILIFFGINRAVSAVPYELQSEIAYKLVKVSFLPWFYMFLVGVFFQRNFDRFHKILAGRFIYLLPCYLIVGLIAVQQNANFGNNVNPLFFALLAPLIFSFAYSFPTLAQRTTRGNDFSYGIYIYHMPVINCMVYLGLTGSFAFALTAMFLTLAIAITSWFVVERNCLKLKNHPFNPIYKKAKAW</sequence>
<proteinExistence type="predicted"/>
<reference evidence="4" key="1">
    <citation type="journal article" date="2019" name="Int. J. Syst. Evol. Microbiol.">
        <title>The Global Catalogue of Microorganisms (GCM) 10K type strain sequencing project: providing services to taxonomists for standard genome sequencing and annotation.</title>
        <authorList>
            <consortium name="The Broad Institute Genomics Platform"/>
            <consortium name="The Broad Institute Genome Sequencing Center for Infectious Disease"/>
            <person name="Wu L."/>
            <person name="Ma J."/>
        </authorList>
    </citation>
    <scope>NUCLEOTIDE SEQUENCE [LARGE SCALE GENOMIC DNA]</scope>
    <source>
        <strain evidence="4">JCM 17555</strain>
    </source>
</reference>
<keyword evidence="1" id="KW-1133">Transmembrane helix</keyword>
<feature type="transmembrane region" description="Helical" evidence="1">
    <location>
        <begin position="149"/>
        <end position="169"/>
    </location>
</feature>
<accession>A0ABP7Q7Y9</accession>
<keyword evidence="4" id="KW-1185">Reference proteome</keyword>
<dbReference type="Pfam" id="PF01757">
    <property type="entry name" value="Acyl_transf_3"/>
    <property type="match status" value="1"/>
</dbReference>
<dbReference type="InterPro" id="IPR050879">
    <property type="entry name" value="Acyltransferase_3"/>
</dbReference>
<feature type="transmembrane region" description="Helical" evidence="1">
    <location>
        <begin position="324"/>
        <end position="345"/>
    </location>
</feature>
<dbReference type="PANTHER" id="PTHR23028:SF53">
    <property type="entry name" value="ACYL_TRANSF_3 DOMAIN-CONTAINING PROTEIN"/>
    <property type="match status" value="1"/>
</dbReference>
<organism evidence="3 4">
    <name type="scientific">Allohahella marinimesophila</name>
    <dbReference type="NCBI Taxonomy" id="1054972"/>
    <lineage>
        <taxon>Bacteria</taxon>
        <taxon>Pseudomonadati</taxon>
        <taxon>Pseudomonadota</taxon>
        <taxon>Gammaproteobacteria</taxon>
        <taxon>Oceanospirillales</taxon>
        <taxon>Hahellaceae</taxon>
        <taxon>Allohahella</taxon>
    </lineage>
</organism>
<feature type="transmembrane region" description="Helical" evidence="1">
    <location>
        <begin position="181"/>
        <end position="200"/>
    </location>
</feature>
<gene>
    <name evidence="3" type="ORF">GCM10022278_38530</name>
</gene>
<feature type="transmembrane region" description="Helical" evidence="1">
    <location>
        <begin position="89"/>
        <end position="111"/>
    </location>
</feature>
<name>A0ABP7Q7Y9_9GAMM</name>
<dbReference type="RefSeq" id="WP_344809479.1">
    <property type="nucleotide sequence ID" value="NZ_BAABBO010000022.1"/>
</dbReference>
<feature type="transmembrane region" description="Helical" evidence="1">
    <location>
        <begin position="206"/>
        <end position="227"/>
    </location>
</feature>